<proteinExistence type="predicted"/>
<feature type="region of interest" description="Disordered" evidence="1">
    <location>
        <begin position="612"/>
        <end position="658"/>
    </location>
</feature>
<feature type="region of interest" description="Disordered" evidence="1">
    <location>
        <begin position="1"/>
        <end position="72"/>
    </location>
</feature>
<feature type="compositionally biased region" description="Low complexity" evidence="1">
    <location>
        <begin position="500"/>
        <end position="523"/>
    </location>
</feature>
<dbReference type="EMBL" id="SGPL01000638">
    <property type="protein sequence ID" value="THH09345.1"/>
    <property type="molecule type" value="Genomic_DNA"/>
</dbReference>
<keyword evidence="3" id="KW-1185">Reference proteome</keyword>
<feature type="compositionally biased region" description="Low complexity" evidence="1">
    <location>
        <begin position="225"/>
        <end position="245"/>
    </location>
</feature>
<protein>
    <submittedName>
        <fullName evidence="2">Uncharacterized protein</fullName>
    </submittedName>
</protein>
<name>A0A4S4LCP3_9AGAM</name>
<feature type="compositionally biased region" description="Polar residues" evidence="1">
    <location>
        <begin position="1"/>
        <end position="10"/>
    </location>
</feature>
<evidence type="ECO:0000313" key="3">
    <source>
        <dbReference type="Proteomes" id="UP000310158"/>
    </source>
</evidence>
<gene>
    <name evidence="2" type="ORF">EW146_g8709</name>
</gene>
<reference evidence="2 3" key="1">
    <citation type="submission" date="2019-02" db="EMBL/GenBank/DDBJ databases">
        <title>Genome sequencing of the rare red list fungi Bondarzewia mesenterica.</title>
        <authorList>
            <person name="Buettner E."/>
            <person name="Kellner H."/>
        </authorList>
    </citation>
    <scope>NUCLEOTIDE SEQUENCE [LARGE SCALE GENOMIC DNA]</scope>
    <source>
        <strain evidence="2 3">DSM 108281</strain>
    </source>
</reference>
<feature type="compositionally biased region" description="Basic and acidic residues" evidence="1">
    <location>
        <begin position="192"/>
        <end position="216"/>
    </location>
</feature>
<organism evidence="2 3">
    <name type="scientific">Bondarzewia mesenterica</name>
    <dbReference type="NCBI Taxonomy" id="1095465"/>
    <lineage>
        <taxon>Eukaryota</taxon>
        <taxon>Fungi</taxon>
        <taxon>Dikarya</taxon>
        <taxon>Basidiomycota</taxon>
        <taxon>Agaricomycotina</taxon>
        <taxon>Agaricomycetes</taxon>
        <taxon>Russulales</taxon>
        <taxon>Bondarzewiaceae</taxon>
        <taxon>Bondarzewia</taxon>
    </lineage>
</organism>
<evidence type="ECO:0000256" key="1">
    <source>
        <dbReference type="SAM" id="MobiDB-lite"/>
    </source>
</evidence>
<comment type="caution">
    <text evidence="2">The sequence shown here is derived from an EMBL/GenBank/DDBJ whole genome shotgun (WGS) entry which is preliminary data.</text>
</comment>
<feature type="region of interest" description="Disordered" evidence="1">
    <location>
        <begin position="189"/>
        <end position="382"/>
    </location>
</feature>
<feature type="compositionally biased region" description="Acidic residues" evidence="1">
    <location>
        <begin position="616"/>
        <end position="627"/>
    </location>
</feature>
<feature type="region of interest" description="Disordered" evidence="1">
    <location>
        <begin position="495"/>
        <end position="538"/>
    </location>
</feature>
<accession>A0A4S4LCP3</accession>
<dbReference type="AlphaFoldDB" id="A0A4S4LCP3"/>
<feature type="compositionally biased region" description="Low complexity" evidence="1">
    <location>
        <begin position="302"/>
        <end position="312"/>
    </location>
</feature>
<dbReference type="OrthoDB" id="2333993at2759"/>
<evidence type="ECO:0000313" key="2">
    <source>
        <dbReference type="EMBL" id="THH09345.1"/>
    </source>
</evidence>
<dbReference type="Proteomes" id="UP000310158">
    <property type="component" value="Unassembled WGS sequence"/>
</dbReference>
<sequence>MSDTKNNSHSSLKRRLTTPADLKFFTPSATTFQPRPYHPSGHTSAPHPKPPPPARNNSLIHPQPPMDPSPTELNTIFIRPPFTDFPEAHLHHQGLTYSLLAANPDWFLDPDDFISTNSTNPNAVTYPSQLEPPRGWCPAKKKDLRERGADSWPEGEEPRLRCTFCRRTYAGVNAKSMWRRHVFEKHKIAMSNRRDNMERSRKSAGKNNKETHEKENVSVSTKHGSNMSSNTAHQSSSSHTSSASRSKFRSLRPAAGATSALYDRGNGNESDDDDDDIPTPSAPRISQEEFPILAPAPQLNRPPLSKSSSRASPTPPPDSPQSDGPELALVSAPEDLPPTPARPTIPQSPYNPLVTPSFRHSPPRLPSDQPWRFPSPSHPLHSNACEMSLSMVVRGQTSPAGSSFNAVSGIEVSPVIIDPRAGKASTFSSPNIAPFGKGKDSGLETLFDEKGLGLGLLKNSTKSTPRRLFLSGSLPASVTDRLSFKRFRQFEESPLRRSTSDFSSRSGKSSSDFSFGLSSDGSSPLRPRRGNPLLDSAFGPGEDPFMNMYGVFLDFQKEGTVDEIASPPVSSPEDSPVVRAGKYVTGNRSPSGEGRVLSGKSTAGLMEAFLLRGGRDEDDDQDDEETEGMLLSSPISKERRTLSKQYRSPLALSRADDEEFADVRPLKKRKRTINAKD</sequence>